<keyword evidence="3" id="KW-1185">Reference proteome</keyword>
<evidence type="ECO:0000313" key="3">
    <source>
        <dbReference type="Proteomes" id="UP001219518"/>
    </source>
</evidence>
<reference evidence="2" key="2">
    <citation type="journal article" date="2023" name="BMC Genomics">
        <title>Pest status, molecular evolution, and epigenetic factors derived from the genome assembly of Frankliniella fusca, a thysanopteran phytovirus vector.</title>
        <authorList>
            <person name="Catto M.A."/>
            <person name="Labadie P.E."/>
            <person name="Jacobson A.L."/>
            <person name="Kennedy G.G."/>
            <person name="Srinivasan R."/>
            <person name="Hunt B.G."/>
        </authorList>
    </citation>
    <scope>NUCLEOTIDE SEQUENCE</scope>
    <source>
        <strain evidence="2">PL_HMW_Pooled</strain>
    </source>
</reference>
<dbReference type="InterPro" id="IPR052958">
    <property type="entry name" value="IFN-induced_PKR_regulator"/>
</dbReference>
<reference evidence="2" key="1">
    <citation type="submission" date="2021-07" db="EMBL/GenBank/DDBJ databases">
        <authorList>
            <person name="Catto M.A."/>
            <person name="Jacobson A."/>
            <person name="Kennedy G."/>
            <person name="Labadie P."/>
            <person name="Hunt B.G."/>
            <person name="Srinivasan R."/>
        </authorList>
    </citation>
    <scope>NUCLEOTIDE SEQUENCE</scope>
    <source>
        <strain evidence="2">PL_HMW_Pooled</strain>
        <tissue evidence="2">Head</tissue>
    </source>
</reference>
<comment type="caution">
    <text evidence="2">The sequence shown here is derived from an EMBL/GenBank/DDBJ whole genome shotgun (WGS) entry which is preliminary data.</text>
</comment>
<dbReference type="PANTHER" id="PTHR46289">
    <property type="entry name" value="52 KDA REPRESSOR OF THE INHIBITOR OF THE PROTEIN KINASE-LIKE PROTEIN-RELATED"/>
    <property type="match status" value="1"/>
</dbReference>
<dbReference type="Proteomes" id="UP001219518">
    <property type="component" value="Unassembled WGS sequence"/>
</dbReference>
<evidence type="ECO:0000313" key="2">
    <source>
        <dbReference type="EMBL" id="KAK3909297.1"/>
    </source>
</evidence>
<feature type="compositionally biased region" description="Basic and acidic residues" evidence="1">
    <location>
        <begin position="81"/>
        <end position="93"/>
    </location>
</feature>
<accession>A0AAE1GU71</accession>
<dbReference type="AlphaFoldDB" id="A0AAE1GU71"/>
<sequence length="489" mass="54765">MRFLKKSLREYRNSSFMMFCLMKPLISHTSQLSLILRYVSGEGENMEVHEDFIELIEPFADIDNNTKTNDDTYLSDDDDVLEHGQEQGTGKDHDLPVTEEEIKLSGMNLEKCAGIGTDGCSVMLSEVVGTVFEIQKEAINAVRTPCFNHKLNLSIAQSNKVVCIRNAVGTMKECITFFDASSKRQRVLKLKLGHGLSGIRHDGVLQFSLDLPKMLEALQTISTWADSAASSKANSLRNSMTDSFFLVSVLCLSDILSLTSPLSKILQKKNLSLDEASSMIVNLLSVVSQRRSDAEQHFGDIWNKAEAIAESIDTELKAPRRCRNEVLDCFHLPFLLPAHISGKSSSVLKEKSELSAAKFQNILPIDDLQLSERLLLGELSMWHAKWRSASSAALPSLDALKACDAEVYPLFHTRLTFLTTLPVSNATAERSFPVLRRLKLWLRTTMKQGRLNGLALLLIHRAELSYPCLDKIIDRFAKKGKRLIDFTLQ</sequence>
<dbReference type="EMBL" id="JAHWGI010000090">
    <property type="protein sequence ID" value="KAK3909297.1"/>
    <property type="molecule type" value="Genomic_DNA"/>
</dbReference>
<evidence type="ECO:0000256" key="1">
    <source>
        <dbReference type="SAM" id="MobiDB-lite"/>
    </source>
</evidence>
<gene>
    <name evidence="2" type="ORF">KUF71_019352</name>
</gene>
<organism evidence="2 3">
    <name type="scientific">Frankliniella fusca</name>
    <dbReference type="NCBI Taxonomy" id="407009"/>
    <lineage>
        <taxon>Eukaryota</taxon>
        <taxon>Metazoa</taxon>
        <taxon>Ecdysozoa</taxon>
        <taxon>Arthropoda</taxon>
        <taxon>Hexapoda</taxon>
        <taxon>Insecta</taxon>
        <taxon>Pterygota</taxon>
        <taxon>Neoptera</taxon>
        <taxon>Paraneoptera</taxon>
        <taxon>Thysanoptera</taxon>
        <taxon>Terebrantia</taxon>
        <taxon>Thripoidea</taxon>
        <taxon>Thripidae</taxon>
        <taxon>Frankliniella</taxon>
    </lineage>
</organism>
<protein>
    <submittedName>
        <fullName evidence="2">52 kDa repressor of the inhibitor of the protein kinase</fullName>
    </submittedName>
</protein>
<name>A0AAE1GU71_9NEOP</name>
<feature type="region of interest" description="Disordered" evidence="1">
    <location>
        <begin position="67"/>
        <end position="93"/>
    </location>
</feature>
<proteinExistence type="predicted"/>
<dbReference type="PANTHER" id="PTHR46289:SF14">
    <property type="entry name" value="DUF4371 DOMAIN-CONTAINING PROTEIN"/>
    <property type="match status" value="1"/>
</dbReference>